<accession>A0ABP1CPG1</accession>
<keyword evidence="3 4" id="KW-0472">Membrane</keyword>
<evidence type="ECO:0000256" key="1">
    <source>
        <dbReference type="ARBA" id="ARBA00022692"/>
    </source>
</evidence>
<sequence length="195" mass="21678">MSHSHTSDSSNSTMEMVDMVPWLHFSGGDNLFFKSWHPSSSGAIAGACIGLVLFAMFERWIAAIRGVMEAHWKRQALALMSNKAASNRGACTSESKGKTTDVQEVDIDSLPSQESENRSRVSNPRSARVIPPFIPSHDLTRGVVFALQALLIGTGRWRDAVWSIGERTCALGTNVSRFRRIYFSWHDGFVLYNVQ</sequence>
<comment type="similarity">
    <text evidence="4">Belongs to the copper transporter (Ctr) (TC 1.A.56) family. SLC31A subfamily.</text>
</comment>
<evidence type="ECO:0000313" key="6">
    <source>
        <dbReference type="EMBL" id="CAL1696524.1"/>
    </source>
</evidence>
<name>A0ABP1CPG1_9APHY</name>
<feature type="compositionally biased region" description="Polar residues" evidence="5">
    <location>
        <begin position="110"/>
        <end position="124"/>
    </location>
</feature>
<keyword evidence="4" id="KW-0186">Copper</keyword>
<evidence type="ECO:0000256" key="2">
    <source>
        <dbReference type="ARBA" id="ARBA00022989"/>
    </source>
</evidence>
<feature type="region of interest" description="Disordered" evidence="5">
    <location>
        <begin position="88"/>
        <end position="124"/>
    </location>
</feature>
<dbReference type="EMBL" id="OZ037944">
    <property type="protein sequence ID" value="CAL1696524.1"/>
    <property type="molecule type" value="Genomic_DNA"/>
</dbReference>
<protein>
    <recommendedName>
        <fullName evidence="4">Copper transport protein</fullName>
    </recommendedName>
</protein>
<keyword evidence="4" id="KW-0813">Transport</keyword>
<gene>
    <name evidence="6" type="ORF">GFSPODELE1_LOCUS1224</name>
</gene>
<evidence type="ECO:0000256" key="3">
    <source>
        <dbReference type="ARBA" id="ARBA00023136"/>
    </source>
</evidence>
<comment type="subcellular location">
    <subcellularLocation>
        <location evidence="4">Membrane</location>
        <topology evidence="4">Multi-pass membrane protein</topology>
    </subcellularLocation>
</comment>
<reference evidence="7" key="1">
    <citation type="submission" date="2024-04" db="EMBL/GenBank/DDBJ databases">
        <authorList>
            <person name="Shaw F."/>
            <person name="Minotto A."/>
        </authorList>
    </citation>
    <scope>NUCLEOTIDE SEQUENCE [LARGE SCALE GENOMIC DNA]</scope>
</reference>
<organism evidence="6 7">
    <name type="scientific">Somion occarium</name>
    <dbReference type="NCBI Taxonomy" id="3059160"/>
    <lineage>
        <taxon>Eukaryota</taxon>
        <taxon>Fungi</taxon>
        <taxon>Dikarya</taxon>
        <taxon>Basidiomycota</taxon>
        <taxon>Agaricomycotina</taxon>
        <taxon>Agaricomycetes</taxon>
        <taxon>Polyporales</taxon>
        <taxon>Cerrenaceae</taxon>
        <taxon>Somion</taxon>
    </lineage>
</organism>
<dbReference type="Proteomes" id="UP001497453">
    <property type="component" value="Chromosome 1"/>
</dbReference>
<evidence type="ECO:0000256" key="4">
    <source>
        <dbReference type="RuleBase" id="RU367022"/>
    </source>
</evidence>
<proteinExistence type="inferred from homology"/>
<keyword evidence="1 4" id="KW-0812">Transmembrane</keyword>
<keyword evidence="4" id="KW-0406">Ion transport</keyword>
<dbReference type="Pfam" id="PF04145">
    <property type="entry name" value="Ctr"/>
    <property type="match status" value="1"/>
</dbReference>
<evidence type="ECO:0000313" key="7">
    <source>
        <dbReference type="Proteomes" id="UP001497453"/>
    </source>
</evidence>
<feature type="transmembrane region" description="Helical" evidence="4">
    <location>
        <begin position="43"/>
        <end position="64"/>
    </location>
</feature>
<keyword evidence="2 4" id="KW-1133">Transmembrane helix</keyword>
<keyword evidence="4" id="KW-0187">Copper transport</keyword>
<dbReference type="InterPro" id="IPR007274">
    <property type="entry name" value="Cop_transporter"/>
</dbReference>
<evidence type="ECO:0000256" key="5">
    <source>
        <dbReference type="SAM" id="MobiDB-lite"/>
    </source>
</evidence>
<keyword evidence="7" id="KW-1185">Reference proteome</keyword>